<sequence length="149" mass="16521">MPVKRALRLEDKKTTPLKRPALEKTFSPLTGTHLMSPVPATPGNYQASEETTSAGKAQSAPQKKLEKLRSNLEKSAQSILNARQDLESQLPLEGSSELKRLFSRGTGDLLKELEEHRKLVDKVESSFAMGRMRERESHFTGLPPAGNLL</sequence>
<dbReference type="Proteomes" id="UP000515152">
    <property type="component" value="Chromosome 10"/>
</dbReference>
<dbReference type="PANTHER" id="PTHR15581:SF0">
    <property type="entry name" value="CENTROMERE PROTEIN R"/>
    <property type="match status" value="1"/>
</dbReference>
<reference evidence="3" key="1">
    <citation type="submission" date="2025-08" db="UniProtKB">
        <authorList>
            <consortium name="RefSeq"/>
        </authorList>
    </citation>
    <scope>IDENTIFICATION</scope>
</reference>
<dbReference type="OrthoDB" id="8839831at2759"/>
<dbReference type="GeneID" id="122133210"/>
<dbReference type="RefSeq" id="XP_042564754.1">
    <property type="nucleotide sequence ID" value="XM_042708820.1"/>
</dbReference>
<dbReference type="GO" id="GO:0034080">
    <property type="term" value="P:CENP-A containing chromatin assembly"/>
    <property type="evidence" value="ECO:0007669"/>
    <property type="project" value="InterPro"/>
</dbReference>
<dbReference type="KEGG" id="char:122133210"/>
<evidence type="ECO:0000313" key="3">
    <source>
        <dbReference type="RefSeq" id="XP_042564754.1"/>
    </source>
</evidence>
<keyword evidence="2" id="KW-1185">Reference proteome</keyword>
<feature type="compositionally biased region" description="Polar residues" evidence="1">
    <location>
        <begin position="43"/>
        <end position="61"/>
    </location>
</feature>
<evidence type="ECO:0000313" key="2">
    <source>
        <dbReference type="Proteomes" id="UP000515152"/>
    </source>
</evidence>
<dbReference type="GO" id="GO:0006355">
    <property type="term" value="P:regulation of DNA-templated transcription"/>
    <property type="evidence" value="ECO:0007669"/>
    <property type="project" value="InterPro"/>
</dbReference>
<dbReference type="AlphaFoldDB" id="A0A8M1KSY2"/>
<dbReference type="PANTHER" id="PTHR15581">
    <property type="entry name" value="CENTROMERE PROTEIN R"/>
    <property type="match status" value="1"/>
</dbReference>
<dbReference type="GO" id="GO:0005654">
    <property type="term" value="C:nucleoplasm"/>
    <property type="evidence" value="ECO:0007669"/>
    <property type="project" value="TreeGrafter"/>
</dbReference>
<feature type="region of interest" description="Disordered" evidence="1">
    <location>
        <begin position="1"/>
        <end position="66"/>
    </location>
</feature>
<organism evidence="2 3">
    <name type="scientific">Clupea harengus</name>
    <name type="common">Atlantic herring</name>
    <dbReference type="NCBI Taxonomy" id="7950"/>
    <lineage>
        <taxon>Eukaryota</taxon>
        <taxon>Metazoa</taxon>
        <taxon>Chordata</taxon>
        <taxon>Craniata</taxon>
        <taxon>Vertebrata</taxon>
        <taxon>Euteleostomi</taxon>
        <taxon>Actinopterygii</taxon>
        <taxon>Neopterygii</taxon>
        <taxon>Teleostei</taxon>
        <taxon>Clupei</taxon>
        <taxon>Clupeiformes</taxon>
        <taxon>Clupeoidei</taxon>
        <taxon>Clupeidae</taxon>
        <taxon>Clupea</taxon>
    </lineage>
</organism>
<evidence type="ECO:0000256" key="1">
    <source>
        <dbReference type="SAM" id="MobiDB-lite"/>
    </source>
</evidence>
<gene>
    <name evidence="3" type="primary">LOC122133210</name>
</gene>
<accession>A0A8M1KSY2</accession>
<name>A0A8M1KSY2_CLUHA</name>
<proteinExistence type="predicted"/>
<dbReference type="CTD" id="23421"/>
<dbReference type="InterPro" id="IPR009601">
    <property type="entry name" value="CENP-R"/>
</dbReference>
<protein>
    <submittedName>
        <fullName evidence="3">Uncharacterized protein LOC122133210</fullName>
    </submittedName>
</protein>